<reference evidence="2 3" key="1">
    <citation type="submission" date="2014-07" db="EMBL/GenBank/DDBJ databases">
        <title>Comparative genomic insights into amoeba endosymbionts belonging to the families of Holosporaceae and Candidatus Midichloriaceae within Rickettsiales.</title>
        <authorList>
            <person name="Wang Z."/>
            <person name="Wu M."/>
        </authorList>
    </citation>
    <scope>NUCLEOTIDE SEQUENCE [LARGE SCALE GENOMIC DNA]</scope>
    <source>
        <strain evidence="2">PRA3</strain>
    </source>
</reference>
<evidence type="ECO:0000259" key="1">
    <source>
        <dbReference type="PROSITE" id="PS51819"/>
    </source>
</evidence>
<dbReference type="InterPro" id="IPR037523">
    <property type="entry name" value="VOC_core"/>
</dbReference>
<dbReference type="STRING" id="91604.ID47_09265"/>
<dbReference type="InterPro" id="IPR004360">
    <property type="entry name" value="Glyas_Fos-R_dOase_dom"/>
</dbReference>
<dbReference type="EMBL" id="CP008941">
    <property type="protein sequence ID" value="AIK96882.1"/>
    <property type="molecule type" value="Genomic_DNA"/>
</dbReference>
<dbReference type="PROSITE" id="PS51819">
    <property type="entry name" value="VOC"/>
    <property type="match status" value="1"/>
</dbReference>
<gene>
    <name evidence="2" type="ORF">ID47_09265</name>
</gene>
<dbReference type="eggNOG" id="COG0346">
    <property type="taxonomic scope" value="Bacteria"/>
</dbReference>
<dbReference type="PANTHER" id="PTHR36503:SF1">
    <property type="entry name" value="BLR2520 PROTEIN"/>
    <property type="match status" value="1"/>
</dbReference>
<protein>
    <submittedName>
        <fullName evidence="2">Glyoxalase</fullName>
    </submittedName>
</protein>
<sequence length="140" mass="15140">MQPRINIITLGTHDLAAAIHFYEDGLSFPRMSFEGDVAFFNLNGSCLAVYPWELLAKDATVAKEGTGFRGITLAHNVNSEAEVNVVLEQAKAAGANIVKPAQATDWGGFSGYFSDLDGHLWEVAFNPIFWPGPPDIGISN</sequence>
<dbReference type="OrthoDB" id="9798430at2"/>
<dbReference type="Gene3D" id="3.10.180.10">
    <property type="entry name" value="2,3-Dihydroxybiphenyl 1,2-Dioxygenase, domain 1"/>
    <property type="match status" value="1"/>
</dbReference>
<dbReference type="CDD" id="cd07251">
    <property type="entry name" value="VOC_like"/>
    <property type="match status" value="1"/>
</dbReference>
<keyword evidence="3" id="KW-1185">Reference proteome</keyword>
<dbReference type="KEGG" id="paca:ID47_09265"/>
<feature type="domain" description="VOC" evidence="1">
    <location>
        <begin position="4"/>
        <end position="126"/>
    </location>
</feature>
<proteinExistence type="predicted"/>
<evidence type="ECO:0000313" key="3">
    <source>
        <dbReference type="Proteomes" id="UP000028926"/>
    </source>
</evidence>
<accession>A0A077AUM5</accession>
<dbReference type="Pfam" id="PF00903">
    <property type="entry name" value="Glyoxalase"/>
    <property type="match status" value="1"/>
</dbReference>
<evidence type="ECO:0000313" key="2">
    <source>
        <dbReference type="EMBL" id="AIK96882.1"/>
    </source>
</evidence>
<name>A0A077AUM5_9PROT</name>
<dbReference type="Proteomes" id="UP000028926">
    <property type="component" value="Chromosome"/>
</dbReference>
<dbReference type="InterPro" id="IPR029068">
    <property type="entry name" value="Glyas_Bleomycin-R_OHBP_Dase"/>
</dbReference>
<dbReference type="HOGENOM" id="CLU_046006_18_0_5"/>
<dbReference type="SUPFAM" id="SSF54593">
    <property type="entry name" value="Glyoxalase/Bleomycin resistance protein/Dihydroxybiphenyl dioxygenase"/>
    <property type="match status" value="1"/>
</dbReference>
<dbReference type="AlphaFoldDB" id="A0A077AUM5"/>
<organism evidence="2 3">
    <name type="scientific">Candidatus Odyssella acanthamoebae</name>
    <dbReference type="NCBI Taxonomy" id="91604"/>
    <lineage>
        <taxon>Bacteria</taxon>
        <taxon>Pseudomonadati</taxon>
        <taxon>Pseudomonadota</taxon>
        <taxon>Alphaproteobacteria</taxon>
        <taxon>Holosporales</taxon>
        <taxon>Candidatus Paracaedibacteraceae</taxon>
        <taxon>Candidatus Odyssella</taxon>
    </lineage>
</organism>
<dbReference type="RefSeq" id="WP_038465666.1">
    <property type="nucleotide sequence ID" value="NZ_CP008941.1"/>
</dbReference>
<dbReference type="PANTHER" id="PTHR36503">
    <property type="entry name" value="BLR2520 PROTEIN"/>
    <property type="match status" value="1"/>
</dbReference>